<dbReference type="RefSeq" id="WP_124732363.1">
    <property type="nucleotide sequence ID" value="NZ_CBCSKC010000035.1"/>
</dbReference>
<dbReference type="InterPro" id="IPR018060">
    <property type="entry name" value="HTH_AraC"/>
</dbReference>
<sequence>MTDPIVMALTLIMVGQILLSVPLLLVRVKKSIVCLPLALFLLASGLLAMEPIVSFQFPQWYQLYSALALPSLFILCPSLWFYVEGITSESPWKLNSKQGRHFILLWPALVISVLILLLPKDLHTAIFIEDADIADPFAITLLIGLLLIILLWLAQCVYTMFLVIRRLSAYRKRLKNVFSNHEGRELNWMNWFLFVAISTWLFSIVTLFYSSLFDDLLFTIRTESLLSLLLIWSMTHFGLQQKPGFLEGNNVGENIMPQHDDEESKVLYSPTKYQRSALDTEQSNRIAKKINDIMRKDKLYLDSSLSLQKLSSTIAISPNYISQTLNETLSTNFFDFINKWRIEAAKPKILANQDTVLNIALEVGFNARSSFYKAFKQETGKTPSEFRKHTI</sequence>
<keyword evidence="4" id="KW-1133">Transmembrane helix</keyword>
<evidence type="ECO:0000256" key="1">
    <source>
        <dbReference type="ARBA" id="ARBA00023015"/>
    </source>
</evidence>
<feature type="transmembrane region" description="Helical" evidence="4">
    <location>
        <begin position="102"/>
        <end position="119"/>
    </location>
</feature>
<dbReference type="PROSITE" id="PS01124">
    <property type="entry name" value="HTH_ARAC_FAMILY_2"/>
    <property type="match status" value="1"/>
</dbReference>
<evidence type="ECO:0000256" key="3">
    <source>
        <dbReference type="ARBA" id="ARBA00023163"/>
    </source>
</evidence>
<accession>A0A3G8LZK9</accession>
<keyword evidence="1" id="KW-0805">Transcription regulation</keyword>
<feature type="transmembrane region" description="Helical" evidence="4">
    <location>
        <begin position="139"/>
        <end position="164"/>
    </location>
</feature>
<dbReference type="PANTHER" id="PTHR43280">
    <property type="entry name" value="ARAC-FAMILY TRANSCRIPTIONAL REGULATOR"/>
    <property type="match status" value="1"/>
</dbReference>
<dbReference type="GO" id="GO:0003700">
    <property type="term" value="F:DNA-binding transcription factor activity"/>
    <property type="evidence" value="ECO:0007669"/>
    <property type="project" value="InterPro"/>
</dbReference>
<dbReference type="Pfam" id="PF12833">
    <property type="entry name" value="HTH_18"/>
    <property type="match status" value="1"/>
</dbReference>
<proteinExistence type="predicted"/>
<keyword evidence="2" id="KW-0238">DNA-binding</keyword>
<name>A0A3G8LZK9_9GAMM</name>
<dbReference type="PROSITE" id="PS00041">
    <property type="entry name" value="HTH_ARAC_FAMILY_1"/>
    <property type="match status" value="1"/>
</dbReference>
<keyword evidence="3" id="KW-0804">Transcription</keyword>
<protein>
    <submittedName>
        <fullName evidence="6">AraC family transcriptional regulator</fullName>
    </submittedName>
</protein>
<gene>
    <name evidence="6" type="ORF">EGC82_20335</name>
</gene>
<evidence type="ECO:0000313" key="6">
    <source>
        <dbReference type="EMBL" id="AZG74887.1"/>
    </source>
</evidence>
<dbReference type="PANTHER" id="PTHR43280:SF29">
    <property type="entry name" value="ARAC-FAMILY TRANSCRIPTIONAL REGULATOR"/>
    <property type="match status" value="1"/>
</dbReference>
<dbReference type="AlphaFoldDB" id="A0A3G8LZK9"/>
<feature type="transmembrane region" description="Helical" evidence="4">
    <location>
        <begin position="191"/>
        <end position="212"/>
    </location>
</feature>
<dbReference type="OrthoDB" id="9814125at2"/>
<dbReference type="PRINTS" id="PR00032">
    <property type="entry name" value="HTHARAC"/>
</dbReference>
<feature type="transmembrane region" description="Helical" evidence="4">
    <location>
        <begin position="6"/>
        <end position="25"/>
    </location>
</feature>
<reference evidence="7" key="1">
    <citation type="submission" date="2018-11" db="EMBL/GenBank/DDBJ databases">
        <title>Shewanella sp. M2.</title>
        <authorList>
            <person name="Hwang Y.J."/>
            <person name="Hwang C.Y."/>
        </authorList>
    </citation>
    <scope>NUCLEOTIDE SEQUENCE [LARGE SCALE GENOMIC DNA]</scope>
    <source>
        <strain evidence="7">LMG 19866</strain>
    </source>
</reference>
<evidence type="ECO:0000259" key="5">
    <source>
        <dbReference type="PROSITE" id="PS01124"/>
    </source>
</evidence>
<feature type="domain" description="HTH araC/xylS-type" evidence="5">
    <location>
        <begin position="284"/>
        <end position="389"/>
    </location>
</feature>
<dbReference type="GO" id="GO:0043565">
    <property type="term" value="F:sequence-specific DNA binding"/>
    <property type="evidence" value="ECO:0007669"/>
    <property type="project" value="InterPro"/>
</dbReference>
<keyword evidence="4" id="KW-0472">Membrane</keyword>
<dbReference type="Gene3D" id="1.10.10.60">
    <property type="entry name" value="Homeodomain-like"/>
    <property type="match status" value="2"/>
</dbReference>
<dbReference type="EMBL" id="CP034015">
    <property type="protein sequence ID" value="AZG74887.1"/>
    <property type="molecule type" value="Genomic_DNA"/>
</dbReference>
<evidence type="ECO:0000313" key="7">
    <source>
        <dbReference type="Proteomes" id="UP000278035"/>
    </source>
</evidence>
<dbReference type="SUPFAM" id="SSF46689">
    <property type="entry name" value="Homeodomain-like"/>
    <property type="match status" value="1"/>
</dbReference>
<feature type="transmembrane region" description="Helical" evidence="4">
    <location>
        <begin position="61"/>
        <end position="82"/>
    </location>
</feature>
<dbReference type="Proteomes" id="UP000278035">
    <property type="component" value="Chromosome"/>
</dbReference>
<organism evidence="6 7">
    <name type="scientific">Shewanella livingstonensis</name>
    <dbReference type="NCBI Taxonomy" id="150120"/>
    <lineage>
        <taxon>Bacteria</taxon>
        <taxon>Pseudomonadati</taxon>
        <taxon>Pseudomonadota</taxon>
        <taxon>Gammaproteobacteria</taxon>
        <taxon>Alteromonadales</taxon>
        <taxon>Shewanellaceae</taxon>
        <taxon>Shewanella</taxon>
    </lineage>
</organism>
<evidence type="ECO:0000256" key="2">
    <source>
        <dbReference type="ARBA" id="ARBA00023125"/>
    </source>
</evidence>
<dbReference type="InterPro" id="IPR020449">
    <property type="entry name" value="Tscrpt_reg_AraC-type_HTH"/>
</dbReference>
<dbReference type="KEGG" id="slj:EGC82_20335"/>
<dbReference type="SMART" id="SM00342">
    <property type="entry name" value="HTH_ARAC"/>
    <property type="match status" value="1"/>
</dbReference>
<dbReference type="InterPro" id="IPR018062">
    <property type="entry name" value="HTH_AraC-typ_CS"/>
</dbReference>
<keyword evidence="4" id="KW-0812">Transmembrane</keyword>
<keyword evidence="7" id="KW-1185">Reference proteome</keyword>
<dbReference type="InterPro" id="IPR009057">
    <property type="entry name" value="Homeodomain-like_sf"/>
</dbReference>
<feature type="transmembrane region" description="Helical" evidence="4">
    <location>
        <begin position="32"/>
        <end position="49"/>
    </location>
</feature>
<evidence type="ECO:0000256" key="4">
    <source>
        <dbReference type="SAM" id="Phobius"/>
    </source>
</evidence>